<dbReference type="PANTHER" id="PTHR33938:SF15">
    <property type="entry name" value="FERULOYL ESTERASE B-RELATED"/>
    <property type="match status" value="1"/>
</dbReference>
<dbReference type="InterPro" id="IPR011118">
    <property type="entry name" value="Tannase/feruloyl_esterase"/>
</dbReference>
<comment type="similarity">
    <text evidence="1">Belongs to the tannase family.</text>
</comment>
<evidence type="ECO:0000256" key="3">
    <source>
        <dbReference type="ARBA" id="ARBA00022723"/>
    </source>
</evidence>
<dbReference type="PROSITE" id="PS51257">
    <property type="entry name" value="PROKAR_LIPOPROTEIN"/>
    <property type="match status" value="1"/>
</dbReference>
<protein>
    <submittedName>
        <fullName evidence="9">Tannase/feruloyl esterase family alpha/beta hydrolase</fullName>
    </submittedName>
</protein>
<evidence type="ECO:0000256" key="8">
    <source>
        <dbReference type="SAM" id="SignalP"/>
    </source>
</evidence>
<dbReference type="SUPFAM" id="SSF53474">
    <property type="entry name" value="alpha/beta-Hydrolases"/>
    <property type="match status" value="1"/>
</dbReference>
<feature type="signal peptide" evidence="8">
    <location>
        <begin position="1"/>
        <end position="22"/>
    </location>
</feature>
<evidence type="ECO:0000256" key="7">
    <source>
        <dbReference type="ARBA" id="ARBA00023157"/>
    </source>
</evidence>
<reference evidence="9 10" key="1">
    <citation type="submission" date="2024-03" db="EMBL/GenBank/DDBJ databases">
        <title>Novel species of the genus Variovorax.</title>
        <authorList>
            <person name="Liu Q."/>
            <person name="Xin Y.-H."/>
        </authorList>
    </citation>
    <scope>NUCLEOTIDE SEQUENCE [LARGE SCALE GENOMIC DNA]</scope>
    <source>
        <strain evidence="9 10">KACC 18900</strain>
    </source>
</reference>
<dbReference type="InterPro" id="IPR029058">
    <property type="entry name" value="AB_hydrolase_fold"/>
</dbReference>
<dbReference type="GO" id="GO:0016787">
    <property type="term" value="F:hydrolase activity"/>
    <property type="evidence" value="ECO:0007669"/>
    <property type="project" value="UniProtKB-KW"/>
</dbReference>
<name>A0ABU8WR12_9BURK</name>
<dbReference type="PANTHER" id="PTHR33938">
    <property type="entry name" value="FERULOYL ESTERASE B-RELATED"/>
    <property type="match status" value="1"/>
</dbReference>
<keyword evidence="2" id="KW-0719">Serine esterase</keyword>
<evidence type="ECO:0000313" key="9">
    <source>
        <dbReference type="EMBL" id="MEJ8849986.1"/>
    </source>
</evidence>
<evidence type="ECO:0000256" key="1">
    <source>
        <dbReference type="ARBA" id="ARBA00006249"/>
    </source>
</evidence>
<dbReference type="RefSeq" id="WP_340345153.1">
    <property type="nucleotide sequence ID" value="NZ_JBBKZT010000012.1"/>
</dbReference>
<dbReference type="EMBL" id="JBBKZT010000012">
    <property type="protein sequence ID" value="MEJ8849986.1"/>
    <property type="molecule type" value="Genomic_DNA"/>
</dbReference>
<keyword evidence="3" id="KW-0479">Metal-binding</keyword>
<feature type="chain" id="PRO_5047103200" evidence="8">
    <location>
        <begin position="23"/>
        <end position="556"/>
    </location>
</feature>
<evidence type="ECO:0000256" key="6">
    <source>
        <dbReference type="ARBA" id="ARBA00022837"/>
    </source>
</evidence>
<comment type="caution">
    <text evidence="9">The sequence shown here is derived from an EMBL/GenBank/DDBJ whole genome shotgun (WGS) entry which is preliminary data.</text>
</comment>
<keyword evidence="5 9" id="KW-0378">Hydrolase</keyword>
<keyword evidence="10" id="KW-1185">Reference proteome</keyword>
<keyword evidence="4 8" id="KW-0732">Signal</keyword>
<organism evidence="9 10">
    <name type="scientific">Variovorax rhizosphaerae</name>
    <dbReference type="NCBI Taxonomy" id="1836200"/>
    <lineage>
        <taxon>Bacteria</taxon>
        <taxon>Pseudomonadati</taxon>
        <taxon>Pseudomonadota</taxon>
        <taxon>Betaproteobacteria</taxon>
        <taxon>Burkholderiales</taxon>
        <taxon>Comamonadaceae</taxon>
        <taxon>Variovorax</taxon>
    </lineage>
</organism>
<evidence type="ECO:0000256" key="4">
    <source>
        <dbReference type="ARBA" id="ARBA00022729"/>
    </source>
</evidence>
<dbReference type="Proteomes" id="UP001385892">
    <property type="component" value="Unassembled WGS sequence"/>
</dbReference>
<evidence type="ECO:0000256" key="2">
    <source>
        <dbReference type="ARBA" id="ARBA00022487"/>
    </source>
</evidence>
<evidence type="ECO:0000256" key="5">
    <source>
        <dbReference type="ARBA" id="ARBA00022801"/>
    </source>
</evidence>
<evidence type="ECO:0000313" key="10">
    <source>
        <dbReference type="Proteomes" id="UP001385892"/>
    </source>
</evidence>
<keyword evidence="7" id="KW-1015">Disulfide bond</keyword>
<gene>
    <name evidence="9" type="ORF">WKW82_25300</name>
</gene>
<dbReference type="Gene3D" id="3.40.50.1820">
    <property type="entry name" value="alpha/beta hydrolase"/>
    <property type="match status" value="1"/>
</dbReference>
<accession>A0ABU8WR12</accession>
<proteinExistence type="inferred from homology"/>
<dbReference type="Pfam" id="PF07519">
    <property type="entry name" value="Tannase"/>
    <property type="match status" value="1"/>
</dbReference>
<sequence>MKYALHTRLKMLGAFTCAVLLAGCANTPPVPDQAALRQGCQALAGQSVAAAEIRLPSGVASVRSAALIAAANGLPEYCQVLGSIAARTADAEPIRFQLNLPIQWNHKALMYGGGGFNGVLITGLTPLRDAPAGSPLPITRGYATFGTDSGHDGTSYPTDPARFALNDEMFENFAFASYKKVKDVATVLMQRYYQRKPAQQYYFGGSEGGREGLMLAQRFPQDFDGIVAVVPVIQWNGLFNSFISFIKPQYNGGVLNPAKTRLIANAVNTACDGLDGLADGVIQNYLACPARFDVETLRCPGGTDAGDACLSDAQIATFDGAYKPTVLPFALANGLTAYPGRLFGGEIQPGEGIERWVSDGKPPGVEFVTTEARGVVYGLSYARNVIAREPRLDPRRFDAATYRDRIQQVSAMMDSTDPDLSAFLRRGGKLIIRENTGDMVQSPVAGMQYYDSVIARMGRADAERFLRLYVSPASSHGGTAVSLTTGTPVPTTTDLLATLDQWAAGGKAPDDVLIQVRNETVAPFTTLASRPMCRYPNHPQFVSGDPLKAASYRCVA</sequence>
<keyword evidence="6" id="KW-0106">Calcium</keyword>